<sequence>MDEIVRAAMEKWPNVPDLYGWLALDGRGRFLLQGARVGNPAMEAFFSRNYDIDPAGRAFVQNGPQRVYVAFGQAPYLARRRDGGFSLHPGLHEGAAGSAWLTPEGEIYLSVEGRLALLDGPDIAPLVAAACRPDGMPAEEDDWQGLAEGRGMLRLRLPEGEVNLAPATHPLLVQQFGLQPTPEASG</sequence>
<reference evidence="2" key="1">
    <citation type="submission" date="2015-08" db="EMBL/GenBank/DDBJ databases">
        <authorList>
            <person name="Varghese N."/>
        </authorList>
    </citation>
    <scope>NUCLEOTIDE SEQUENCE [LARGE SCALE GENOMIC DNA]</scope>
    <source>
        <strain evidence="2">DSM 17901</strain>
    </source>
</reference>
<gene>
    <name evidence="1" type="ORF">Ga0061063_0457</name>
</gene>
<evidence type="ECO:0008006" key="3">
    <source>
        <dbReference type="Google" id="ProtNLM"/>
    </source>
</evidence>
<evidence type="ECO:0000313" key="2">
    <source>
        <dbReference type="Proteomes" id="UP000243535"/>
    </source>
</evidence>
<organism evidence="1 2">
    <name type="scientific">Gulbenkiania indica</name>
    <dbReference type="NCBI Taxonomy" id="375574"/>
    <lineage>
        <taxon>Bacteria</taxon>
        <taxon>Pseudomonadati</taxon>
        <taxon>Pseudomonadota</taxon>
        <taxon>Betaproteobacteria</taxon>
        <taxon>Neisseriales</taxon>
        <taxon>Chromobacteriaceae</taxon>
        <taxon>Gulbenkiania</taxon>
    </lineage>
</organism>
<proteinExistence type="predicted"/>
<dbReference type="STRING" id="375574.GCA_001418035_00256"/>
<dbReference type="RefSeq" id="WP_054284533.1">
    <property type="nucleotide sequence ID" value="NZ_CYHA01000001.1"/>
</dbReference>
<keyword evidence="2" id="KW-1185">Reference proteome</keyword>
<evidence type="ECO:0000313" key="1">
    <source>
        <dbReference type="EMBL" id="CUA81615.1"/>
    </source>
</evidence>
<protein>
    <recommendedName>
        <fullName evidence="3">DUF2946 family protein</fullName>
    </recommendedName>
</protein>
<dbReference type="EMBL" id="CYHA01000001">
    <property type="protein sequence ID" value="CUA81615.1"/>
    <property type="molecule type" value="Genomic_DNA"/>
</dbReference>
<accession>A0A0K6GSD7</accession>
<dbReference type="AlphaFoldDB" id="A0A0K6GSD7"/>
<dbReference type="Pfam" id="PF11161">
    <property type="entry name" value="DUF2944"/>
    <property type="match status" value="1"/>
</dbReference>
<dbReference type="InterPro" id="IPR021332">
    <property type="entry name" value="DUF2944"/>
</dbReference>
<dbReference type="Proteomes" id="UP000243535">
    <property type="component" value="Unassembled WGS sequence"/>
</dbReference>
<name>A0A0K6GSD7_9NEIS</name>